<feature type="domain" description="VWFA" evidence="2">
    <location>
        <begin position="235"/>
        <end position="435"/>
    </location>
</feature>
<gene>
    <name evidence="3" type="ORF">TWF694_010449</name>
</gene>
<dbReference type="InterPro" id="IPR002035">
    <property type="entry name" value="VWF_A"/>
</dbReference>
<accession>A0AAV9X9Y6</accession>
<name>A0AAV9X9Y6_9PEZI</name>
<dbReference type="Gene3D" id="3.40.50.410">
    <property type="entry name" value="von Willebrand factor, type A domain"/>
    <property type="match status" value="1"/>
</dbReference>
<feature type="region of interest" description="Disordered" evidence="1">
    <location>
        <begin position="98"/>
        <end position="165"/>
    </location>
</feature>
<dbReference type="PANTHER" id="PTHR34706:SF3">
    <property type="entry name" value="ANKYRIN REPEAT PROTEIN (AFU_ORTHOLOGUE AFUA_7G06200)"/>
    <property type="match status" value="1"/>
</dbReference>
<comment type="caution">
    <text evidence="3">The sequence shown here is derived from an EMBL/GenBank/DDBJ whole genome shotgun (WGS) entry which is preliminary data.</text>
</comment>
<sequence length="458" mass="51014">MSPPKGSRSKGKIDLEQLMADFRKVLRVKNFGEFITKHLSSHKDLQKLEKLRDGWTDEEYREMIENLAGKMTDKIAGKFQKSFSEAVDIVEKEERDVVKQRKEAASQPQAPAAAPAPPTGTTPETKSVPETDSLKSAQDSIFDKNSGSNQSSNTSDIDSLLTQHELPPREELEAEYIAYAEEFIEANFKGLLNDKSGVDVKQTMMRAAEKAKEIMRKYDLDPKDVKKLTKLALYDFAILCDDSWSMNKFGNWEGEDRVSPLKVTLGKITNLATLIEPAGISVRFINYTLDCLGDWDHITSTTVLSQKLGTIEWEGRTDIGTALNNKIIQPMVIQKMQKGEFKKPLIVVAITDGDPTDGSMFRDTIRDCKSSKVVTGYGEATVVFVVSRVGSDAAAKDFLNGLKKSKDLKDWVYCSANQLDDNAAVMKQASIAGEAQGDKEYAKKILQIFLEALDQQTK</sequence>
<evidence type="ECO:0000313" key="4">
    <source>
        <dbReference type="Proteomes" id="UP001365542"/>
    </source>
</evidence>
<dbReference type="PANTHER" id="PTHR34706">
    <property type="entry name" value="SLR1338 PROTEIN"/>
    <property type="match status" value="1"/>
</dbReference>
<proteinExistence type="predicted"/>
<evidence type="ECO:0000313" key="3">
    <source>
        <dbReference type="EMBL" id="KAK6538892.1"/>
    </source>
</evidence>
<dbReference type="InterPro" id="IPR036465">
    <property type="entry name" value="vWFA_dom_sf"/>
</dbReference>
<reference evidence="3 4" key="1">
    <citation type="submission" date="2019-10" db="EMBL/GenBank/DDBJ databases">
        <authorList>
            <person name="Palmer J.M."/>
        </authorList>
    </citation>
    <scope>NUCLEOTIDE SEQUENCE [LARGE SCALE GENOMIC DNA]</scope>
    <source>
        <strain evidence="3 4">TWF694</strain>
    </source>
</reference>
<evidence type="ECO:0000256" key="1">
    <source>
        <dbReference type="SAM" id="MobiDB-lite"/>
    </source>
</evidence>
<dbReference type="Proteomes" id="UP001365542">
    <property type="component" value="Unassembled WGS sequence"/>
</dbReference>
<organism evidence="3 4">
    <name type="scientific">Orbilia ellipsospora</name>
    <dbReference type="NCBI Taxonomy" id="2528407"/>
    <lineage>
        <taxon>Eukaryota</taxon>
        <taxon>Fungi</taxon>
        <taxon>Dikarya</taxon>
        <taxon>Ascomycota</taxon>
        <taxon>Pezizomycotina</taxon>
        <taxon>Orbiliomycetes</taxon>
        <taxon>Orbiliales</taxon>
        <taxon>Orbiliaceae</taxon>
        <taxon>Orbilia</taxon>
    </lineage>
</organism>
<keyword evidence="4" id="KW-1185">Reference proteome</keyword>
<dbReference type="EMBL" id="JAVHJO010000007">
    <property type="protein sequence ID" value="KAK6538892.1"/>
    <property type="molecule type" value="Genomic_DNA"/>
</dbReference>
<protein>
    <recommendedName>
        <fullName evidence="2">VWFA domain-containing protein</fullName>
    </recommendedName>
</protein>
<dbReference type="SUPFAM" id="SSF53300">
    <property type="entry name" value="vWA-like"/>
    <property type="match status" value="1"/>
</dbReference>
<dbReference type="AlphaFoldDB" id="A0AAV9X9Y6"/>
<dbReference type="PROSITE" id="PS50234">
    <property type="entry name" value="VWFA"/>
    <property type="match status" value="1"/>
</dbReference>
<evidence type="ECO:0000259" key="2">
    <source>
        <dbReference type="PROSITE" id="PS50234"/>
    </source>
</evidence>
<feature type="compositionally biased region" description="Polar residues" evidence="1">
    <location>
        <begin position="134"/>
        <end position="162"/>
    </location>
</feature>